<dbReference type="InterPro" id="IPR015943">
    <property type="entry name" value="WD40/YVTN_repeat-like_dom_sf"/>
</dbReference>
<dbReference type="GO" id="GO:0060236">
    <property type="term" value="P:regulation of mitotic spindle organization"/>
    <property type="evidence" value="ECO:0007669"/>
    <property type="project" value="TreeGrafter"/>
</dbReference>
<proteinExistence type="predicted"/>
<dbReference type="OrthoDB" id="1602884at2759"/>
<dbReference type="AlphaFoldDB" id="A0A5B6WJA4"/>
<sequence>MNLPDPSSELLAASGGDTVKIFDIKLEPNDPCVLSYSPSPSCIVNSVKWNHTSKLIIASVGLDKKLYTYDSGSRRPSAFISYEAPFSSLAIKDDGWTLAAGTGNGRVVFYDIRGKLQPFTVLRAYSSSEAVSSLCWQRSKPAIVNESTCTAETALLGGAMEDSVLMPDPLPSVTSASLPSSTAVSGSRITGRSGPAEVSSLTSSSGSTSSTLNLSSSLETPIRSHLWPGGTLTRLHAPRSTFNFKDDMEVFSPLVDVHPITPSLDKLWDGHDGAKKEHLPNDKKPSSLLFPSSRRFAFADNGAGDQPILDWKSSSMSQQIIASVGLDKKLYTYDSGSRRPSAFISYEAPFSSLAIKDDGWTPAAGTGNGRVVFYDIRGKLQPFTVLRAYSSSEAASSLCWQRSKPAIVNESTCTAETTLLGGAMEDSVLMPDPLPSVTSTSLSSSTAVSGSRITGRSGPAEVSSLTSSSGSTSSTLNLSSSLETPIRSHLWPGGILTRLHAPRSTINFKDDMEVFSPLVDVHPITPSLDKLWDGHDGEKKEHLPNDKKPSSLLFPSSRRFAFADDGASDHHYLIGSPVRLNSEVQAVV</sequence>
<dbReference type="InterPro" id="IPR044621">
    <property type="entry name" value="NEDD1"/>
</dbReference>
<protein>
    <submittedName>
        <fullName evidence="2">Protein NEDD1</fullName>
    </submittedName>
</protein>
<feature type="compositionally biased region" description="Low complexity" evidence="1">
    <location>
        <begin position="463"/>
        <end position="478"/>
    </location>
</feature>
<dbReference type="SUPFAM" id="SSF69322">
    <property type="entry name" value="Tricorn protease domain 2"/>
    <property type="match status" value="1"/>
</dbReference>
<dbReference type="Proteomes" id="UP000325315">
    <property type="component" value="Unassembled WGS sequence"/>
</dbReference>
<feature type="region of interest" description="Disordered" evidence="1">
    <location>
        <begin position="170"/>
        <end position="214"/>
    </location>
</feature>
<keyword evidence="3" id="KW-1185">Reference proteome</keyword>
<feature type="compositionally biased region" description="Low complexity" evidence="1">
    <location>
        <begin position="199"/>
        <end position="214"/>
    </location>
</feature>
<organism evidence="2 3">
    <name type="scientific">Gossypium australe</name>
    <dbReference type="NCBI Taxonomy" id="47621"/>
    <lineage>
        <taxon>Eukaryota</taxon>
        <taxon>Viridiplantae</taxon>
        <taxon>Streptophyta</taxon>
        <taxon>Embryophyta</taxon>
        <taxon>Tracheophyta</taxon>
        <taxon>Spermatophyta</taxon>
        <taxon>Magnoliopsida</taxon>
        <taxon>eudicotyledons</taxon>
        <taxon>Gunneridae</taxon>
        <taxon>Pentapetalae</taxon>
        <taxon>rosids</taxon>
        <taxon>malvids</taxon>
        <taxon>Malvales</taxon>
        <taxon>Malvaceae</taxon>
        <taxon>Malvoideae</taxon>
        <taxon>Gossypium</taxon>
    </lineage>
</organism>
<dbReference type="GO" id="GO:0140496">
    <property type="term" value="F:gamma-tubulin complex binding"/>
    <property type="evidence" value="ECO:0007669"/>
    <property type="project" value="InterPro"/>
</dbReference>
<dbReference type="GO" id="GO:0000919">
    <property type="term" value="P:cell plate assembly"/>
    <property type="evidence" value="ECO:0007669"/>
    <property type="project" value="TreeGrafter"/>
</dbReference>
<feature type="region of interest" description="Disordered" evidence="1">
    <location>
        <begin position="430"/>
        <end position="478"/>
    </location>
</feature>
<dbReference type="GO" id="GO:0032467">
    <property type="term" value="P:positive regulation of cytokinesis"/>
    <property type="evidence" value="ECO:0007669"/>
    <property type="project" value="TreeGrafter"/>
</dbReference>
<feature type="compositionally biased region" description="Low complexity" evidence="1">
    <location>
        <begin position="436"/>
        <end position="451"/>
    </location>
</feature>
<dbReference type="GO" id="GO:0010968">
    <property type="term" value="P:regulation of microtubule nucleation"/>
    <property type="evidence" value="ECO:0007669"/>
    <property type="project" value="InterPro"/>
</dbReference>
<dbReference type="SMART" id="SM00320">
    <property type="entry name" value="WD40"/>
    <property type="match status" value="4"/>
</dbReference>
<dbReference type="PANTHER" id="PTHR45096:SF1">
    <property type="entry name" value="PROTEIN NEDD1"/>
    <property type="match status" value="1"/>
</dbReference>
<evidence type="ECO:0000256" key="1">
    <source>
        <dbReference type="SAM" id="MobiDB-lite"/>
    </source>
</evidence>
<dbReference type="PANTHER" id="PTHR45096">
    <property type="entry name" value="PROTEIN NEDD1"/>
    <property type="match status" value="1"/>
</dbReference>
<comment type="caution">
    <text evidence="2">The sequence shown here is derived from an EMBL/GenBank/DDBJ whole genome shotgun (WGS) entry which is preliminary data.</text>
</comment>
<name>A0A5B6WJA4_9ROSI</name>
<feature type="compositionally biased region" description="Polar residues" evidence="1">
    <location>
        <begin position="172"/>
        <end position="190"/>
    </location>
</feature>
<evidence type="ECO:0000313" key="3">
    <source>
        <dbReference type="Proteomes" id="UP000325315"/>
    </source>
</evidence>
<reference evidence="3" key="1">
    <citation type="journal article" date="2019" name="Plant Biotechnol. J.">
        <title>Genome sequencing of the Australian wild diploid species Gossypium australe highlights disease resistance and delayed gland morphogenesis.</title>
        <authorList>
            <person name="Cai Y."/>
            <person name="Cai X."/>
            <person name="Wang Q."/>
            <person name="Wang P."/>
            <person name="Zhang Y."/>
            <person name="Cai C."/>
            <person name="Xu Y."/>
            <person name="Wang K."/>
            <person name="Zhou Z."/>
            <person name="Wang C."/>
            <person name="Geng S."/>
            <person name="Li B."/>
            <person name="Dong Q."/>
            <person name="Hou Y."/>
            <person name="Wang H."/>
            <person name="Ai P."/>
            <person name="Liu Z."/>
            <person name="Yi F."/>
            <person name="Sun M."/>
            <person name="An G."/>
            <person name="Cheng J."/>
            <person name="Zhang Y."/>
            <person name="Shi Q."/>
            <person name="Xie Y."/>
            <person name="Shi X."/>
            <person name="Chang Y."/>
            <person name="Huang F."/>
            <person name="Chen Y."/>
            <person name="Hong S."/>
            <person name="Mi L."/>
            <person name="Sun Q."/>
            <person name="Zhang L."/>
            <person name="Zhou B."/>
            <person name="Peng R."/>
            <person name="Zhang X."/>
            <person name="Liu F."/>
        </authorList>
    </citation>
    <scope>NUCLEOTIDE SEQUENCE [LARGE SCALE GENOMIC DNA]</scope>
    <source>
        <strain evidence="3">cv. PA1801</strain>
    </source>
</reference>
<dbReference type="GO" id="GO:0005828">
    <property type="term" value="C:kinetochore microtubule"/>
    <property type="evidence" value="ECO:0007669"/>
    <property type="project" value="TreeGrafter"/>
</dbReference>
<gene>
    <name evidence="2" type="ORF">EPI10_022217</name>
</gene>
<evidence type="ECO:0000313" key="2">
    <source>
        <dbReference type="EMBL" id="KAA3481889.1"/>
    </source>
</evidence>
<dbReference type="Gene3D" id="2.130.10.10">
    <property type="entry name" value="YVTN repeat-like/Quinoprotein amine dehydrogenase"/>
    <property type="match status" value="2"/>
</dbReference>
<dbReference type="GO" id="GO:2000694">
    <property type="term" value="P:regulation of phragmoplast microtubule organization"/>
    <property type="evidence" value="ECO:0007669"/>
    <property type="project" value="TreeGrafter"/>
</dbReference>
<accession>A0A5B6WJA4</accession>
<dbReference type="InterPro" id="IPR001680">
    <property type="entry name" value="WD40_rpt"/>
</dbReference>
<dbReference type="EMBL" id="SMMG02000003">
    <property type="protein sequence ID" value="KAA3481889.1"/>
    <property type="molecule type" value="Genomic_DNA"/>
</dbReference>